<name>A0A4V5MV21_9RHOB</name>
<proteinExistence type="predicted"/>
<keyword evidence="3" id="KW-1185">Reference proteome</keyword>
<evidence type="ECO:0000313" key="3">
    <source>
        <dbReference type="Proteomes" id="UP000309747"/>
    </source>
</evidence>
<dbReference type="EMBL" id="SUNI01000017">
    <property type="protein sequence ID" value="TJZ90348.1"/>
    <property type="molecule type" value="Genomic_DNA"/>
</dbReference>
<comment type="caution">
    <text evidence="2">The sequence shown here is derived from an EMBL/GenBank/DDBJ whole genome shotgun (WGS) entry which is preliminary data.</text>
</comment>
<accession>A0A4V5MV21</accession>
<organism evidence="2 3">
    <name type="scientific">Paracoccus gahaiensis</name>
    <dbReference type="NCBI Taxonomy" id="1706839"/>
    <lineage>
        <taxon>Bacteria</taxon>
        <taxon>Pseudomonadati</taxon>
        <taxon>Pseudomonadota</taxon>
        <taxon>Alphaproteobacteria</taxon>
        <taxon>Rhodobacterales</taxon>
        <taxon>Paracoccaceae</taxon>
        <taxon>Paracoccus</taxon>
    </lineage>
</organism>
<dbReference type="AlphaFoldDB" id="A0A4V5MV21"/>
<gene>
    <name evidence="2" type="ORF">FA743_15615</name>
</gene>
<sequence>MSALHKARPQSLKTILSRAAAEAQHLHDRLAELDAALGEVHEHLPSTVLAVLQRADLLRQEAEGLAHFLTRLAEDALPGTSCNPGQALQLPLQNQISRLSGTTSSKATDHGSEIWSDDIAGGLP</sequence>
<evidence type="ECO:0000313" key="2">
    <source>
        <dbReference type="EMBL" id="TJZ90348.1"/>
    </source>
</evidence>
<protein>
    <submittedName>
        <fullName evidence="2">Uncharacterized protein</fullName>
    </submittedName>
</protein>
<reference evidence="2 3" key="1">
    <citation type="submission" date="2019-04" db="EMBL/GenBank/DDBJ databases">
        <authorList>
            <person name="Li J."/>
        </authorList>
    </citation>
    <scope>NUCLEOTIDE SEQUENCE [LARGE SCALE GENOMIC DNA]</scope>
    <source>
        <strain evidence="2 3">KCTC 42687</strain>
    </source>
</reference>
<feature type="region of interest" description="Disordered" evidence="1">
    <location>
        <begin position="99"/>
        <end position="124"/>
    </location>
</feature>
<evidence type="ECO:0000256" key="1">
    <source>
        <dbReference type="SAM" id="MobiDB-lite"/>
    </source>
</evidence>
<dbReference type="Proteomes" id="UP000309747">
    <property type="component" value="Unassembled WGS sequence"/>
</dbReference>